<dbReference type="RefSeq" id="WP_157665043.1">
    <property type="nucleotide sequence ID" value="NZ_CP042912.1"/>
</dbReference>
<dbReference type="InterPro" id="IPR025516">
    <property type="entry name" value="DUF4404"/>
</dbReference>
<dbReference type="Pfam" id="PF14357">
    <property type="entry name" value="DUF4404"/>
    <property type="match status" value="1"/>
</dbReference>
<evidence type="ECO:0000313" key="2">
    <source>
        <dbReference type="Proteomes" id="UP000322214"/>
    </source>
</evidence>
<evidence type="ECO:0008006" key="3">
    <source>
        <dbReference type="Google" id="ProtNLM"/>
    </source>
</evidence>
<keyword evidence="2" id="KW-1185">Reference proteome</keyword>
<dbReference type="Proteomes" id="UP000322214">
    <property type="component" value="Chromosome"/>
</dbReference>
<protein>
    <recommendedName>
        <fullName evidence="3">DUF4404 domain-containing protein</fullName>
    </recommendedName>
</protein>
<proteinExistence type="predicted"/>
<reference evidence="1 2" key="1">
    <citation type="submission" date="2019-08" db="EMBL/GenBank/DDBJ databases">
        <title>Deep-cultivation of Planctomycetes and their phenomic and genomic characterization uncovers novel biology.</title>
        <authorList>
            <person name="Wiegand S."/>
            <person name="Jogler M."/>
            <person name="Boedeker C."/>
            <person name="Pinto D."/>
            <person name="Vollmers J."/>
            <person name="Rivas-Marin E."/>
            <person name="Kohn T."/>
            <person name="Peeters S.H."/>
            <person name="Heuer A."/>
            <person name="Rast P."/>
            <person name="Oberbeckmann S."/>
            <person name="Bunk B."/>
            <person name="Jeske O."/>
            <person name="Meyerdierks A."/>
            <person name="Storesund J.E."/>
            <person name="Kallscheuer N."/>
            <person name="Luecker S."/>
            <person name="Lage O.M."/>
            <person name="Pohl T."/>
            <person name="Merkel B.J."/>
            <person name="Hornburger P."/>
            <person name="Mueller R.-W."/>
            <person name="Bruemmer F."/>
            <person name="Labrenz M."/>
            <person name="Spormann A.M."/>
            <person name="Op den Camp H."/>
            <person name="Overmann J."/>
            <person name="Amann R."/>
            <person name="Jetten M.S.M."/>
            <person name="Mascher T."/>
            <person name="Medema M.H."/>
            <person name="Devos D.P."/>
            <person name="Kaster A.-K."/>
            <person name="Ovreas L."/>
            <person name="Rohde M."/>
            <person name="Galperin M.Y."/>
            <person name="Jogler C."/>
        </authorList>
    </citation>
    <scope>NUCLEOTIDE SEQUENCE [LARGE SCALE GENOMIC DNA]</scope>
    <source>
        <strain evidence="1 2">FC18</strain>
    </source>
</reference>
<dbReference type="AlphaFoldDB" id="A0A5B9P617"/>
<evidence type="ECO:0000313" key="1">
    <source>
        <dbReference type="EMBL" id="QEG20432.1"/>
    </source>
</evidence>
<gene>
    <name evidence="1" type="ORF">MFFC18_02800</name>
</gene>
<sequence length="101" mass="11382">MEKTELLIRLRELHEELSSINLDQKPADEVDEATVDALGQLVTDASELIDRVKITANGDAEDPIDAEHGVLVERIVEFDQNHPRVREFLTQMTDLLAMMGI</sequence>
<dbReference type="KEGG" id="mff:MFFC18_02800"/>
<dbReference type="EMBL" id="CP042912">
    <property type="protein sequence ID" value="QEG20432.1"/>
    <property type="molecule type" value="Genomic_DNA"/>
</dbReference>
<name>A0A5B9P617_9BACT</name>
<organism evidence="1 2">
    <name type="scientific">Mariniblastus fucicola</name>
    <dbReference type="NCBI Taxonomy" id="980251"/>
    <lineage>
        <taxon>Bacteria</taxon>
        <taxon>Pseudomonadati</taxon>
        <taxon>Planctomycetota</taxon>
        <taxon>Planctomycetia</taxon>
        <taxon>Pirellulales</taxon>
        <taxon>Pirellulaceae</taxon>
        <taxon>Mariniblastus</taxon>
    </lineage>
</organism>
<accession>A0A5B9P617</accession>